<comment type="similarity">
    <text evidence="3">Belongs to the BBS4 family.</text>
</comment>
<dbReference type="OrthoDB" id="309339at2759"/>
<sequence length="784" mass="88786">MQLKMMGNLCLCRTVDRSTDDIPIFCAEPKACTDPDDPDIEVLTPFLPLPRLFEEQLEMTAVCHPERTMMHNMRALACSRESPDVVKRYEEMLMRLRRAAEYMMSARVNAVPLEVLQLVRVWREYCCHRFAWALISISDIQWLQTQLMERSNKTYHPLTILDPLAGTGWHCYLMRGLGWTSSFEVSDSHPASPSMLWVTPVCARDALESVRAMPRADVLWLSWPPHEPQPIAFSLLNAFCGCTVIYIGEWPAASTTSVSQGARMFFEALRSDWIEKARRKAEVNWPGFVVGTCGDIICIPHFRAWQRKQLQRCRQTEHHHGASSVENGSSSRNRLQTRQADESTKLLDTLRVIEQKKTDLACKIEESRKQTAKLNARIEVLERAEEKQRRRAARELHQRQQDLGSHGFNRNQLGRRQGDALEALSAESMRGTWRQHQPNTSSNAIMGPTHGARSSVSHCSGTLDEDILRKLGTGERGDLSSLMGKMTNLPQLPRVNRPAGRQVRLHALYYKALIHQQQGHIQSSLQLFQAAASLDPLNVDYLKHVAKNLSFLGQHQPALEIYSEAIKRDPDDWELHYNIGVCQKYLGNYSLAISSFRAANDIQRHDTTYIELAEMQARRGDSHAAIDTYTEALEFSPENAKILTRLGVLLLKADDSYKAFECLGNSLVYDPKDPPTILAAGSVIQDHGDVDVALVKYRVAAVEIPSSAELWNNVGMCFFGTFEEKQKLVAAIACLKRAITLEPQRWRTQFNLGLLHSCTGQYASAFTFFSAALNLDPKHPLIYM</sequence>
<protein>
    <submittedName>
        <fullName evidence="7">Bardet-biedl syndrome 4, bbs4, putative</fullName>
    </submittedName>
</protein>
<feature type="coiled-coil region" evidence="5">
    <location>
        <begin position="350"/>
        <end position="391"/>
    </location>
</feature>
<dbReference type="GO" id="GO:0061512">
    <property type="term" value="P:protein localization to cilium"/>
    <property type="evidence" value="ECO:0007669"/>
    <property type="project" value="TreeGrafter"/>
</dbReference>
<dbReference type="RefSeq" id="XP_002787530.1">
    <property type="nucleotide sequence ID" value="XM_002787484.1"/>
</dbReference>
<feature type="repeat" description="TPR" evidence="4">
    <location>
        <begin position="539"/>
        <end position="572"/>
    </location>
</feature>
<evidence type="ECO:0000256" key="5">
    <source>
        <dbReference type="SAM" id="Coils"/>
    </source>
</evidence>
<accession>C5K856</accession>
<evidence type="ECO:0000256" key="4">
    <source>
        <dbReference type="PROSITE-ProRule" id="PRU00339"/>
    </source>
</evidence>
<proteinExistence type="inferred from homology"/>
<evidence type="ECO:0000313" key="8">
    <source>
        <dbReference type="Proteomes" id="UP000007800"/>
    </source>
</evidence>
<dbReference type="SUPFAM" id="SSF48452">
    <property type="entry name" value="TPR-like"/>
    <property type="match status" value="1"/>
</dbReference>
<dbReference type="Pfam" id="PF13181">
    <property type="entry name" value="TPR_8"/>
    <property type="match status" value="1"/>
</dbReference>
<evidence type="ECO:0000256" key="1">
    <source>
        <dbReference type="ARBA" id="ARBA00022737"/>
    </source>
</evidence>
<dbReference type="GeneID" id="9039581"/>
<dbReference type="EMBL" id="GG671097">
    <property type="protein sequence ID" value="EER19326.1"/>
    <property type="molecule type" value="Genomic_DNA"/>
</dbReference>
<feature type="repeat" description="TPR" evidence="4">
    <location>
        <begin position="640"/>
        <end position="673"/>
    </location>
</feature>
<keyword evidence="1" id="KW-0677">Repeat</keyword>
<name>C5K856_PERM5</name>
<dbReference type="PANTHER" id="PTHR44186:SF1">
    <property type="entry name" value="BARDET-BIEDL SYNDROME 4 PROTEIN"/>
    <property type="match status" value="1"/>
</dbReference>
<dbReference type="GO" id="GO:0036064">
    <property type="term" value="C:ciliary basal body"/>
    <property type="evidence" value="ECO:0007669"/>
    <property type="project" value="TreeGrafter"/>
</dbReference>
<feature type="compositionally biased region" description="Polar residues" evidence="6">
    <location>
        <begin position="434"/>
        <end position="444"/>
    </location>
</feature>
<dbReference type="InterPro" id="IPR011990">
    <property type="entry name" value="TPR-like_helical_dom_sf"/>
</dbReference>
<dbReference type="Proteomes" id="UP000007800">
    <property type="component" value="Unassembled WGS sequence"/>
</dbReference>
<feature type="compositionally biased region" description="Polar residues" evidence="6">
    <location>
        <begin position="324"/>
        <end position="338"/>
    </location>
</feature>
<gene>
    <name evidence="7" type="ORF">Pmar_PMAR012178</name>
</gene>
<dbReference type="InParanoid" id="C5K856"/>
<feature type="repeat" description="TPR" evidence="4">
    <location>
        <begin position="606"/>
        <end position="639"/>
    </location>
</feature>
<evidence type="ECO:0000313" key="7">
    <source>
        <dbReference type="EMBL" id="EER19326.1"/>
    </source>
</evidence>
<dbReference type="Pfam" id="PF13432">
    <property type="entry name" value="TPR_16"/>
    <property type="match status" value="1"/>
</dbReference>
<dbReference type="GO" id="GO:0060271">
    <property type="term" value="P:cilium assembly"/>
    <property type="evidence" value="ECO:0007669"/>
    <property type="project" value="TreeGrafter"/>
</dbReference>
<feature type="repeat" description="TPR" evidence="4">
    <location>
        <begin position="746"/>
        <end position="779"/>
    </location>
</feature>
<dbReference type="InterPro" id="IPR019734">
    <property type="entry name" value="TPR_rpt"/>
</dbReference>
<dbReference type="PANTHER" id="PTHR44186">
    <property type="match status" value="1"/>
</dbReference>
<keyword evidence="5" id="KW-0175">Coiled coil</keyword>
<feature type="region of interest" description="Disordered" evidence="6">
    <location>
        <begin position="430"/>
        <end position="459"/>
    </location>
</feature>
<dbReference type="Gene3D" id="1.25.40.10">
    <property type="entry name" value="Tetratricopeptide repeat domain"/>
    <property type="match status" value="2"/>
</dbReference>
<dbReference type="PROSITE" id="PS50005">
    <property type="entry name" value="TPR"/>
    <property type="match status" value="4"/>
</dbReference>
<evidence type="ECO:0000256" key="6">
    <source>
        <dbReference type="SAM" id="MobiDB-lite"/>
    </source>
</evidence>
<keyword evidence="2 4" id="KW-0802">TPR repeat</keyword>
<keyword evidence="8" id="KW-1185">Reference proteome</keyword>
<organism evidence="8">
    <name type="scientific">Perkinsus marinus (strain ATCC 50983 / TXsc)</name>
    <dbReference type="NCBI Taxonomy" id="423536"/>
    <lineage>
        <taxon>Eukaryota</taxon>
        <taxon>Sar</taxon>
        <taxon>Alveolata</taxon>
        <taxon>Perkinsozoa</taxon>
        <taxon>Perkinsea</taxon>
        <taxon>Perkinsida</taxon>
        <taxon>Perkinsidae</taxon>
        <taxon>Perkinsus</taxon>
    </lineage>
</organism>
<dbReference type="SMART" id="SM00028">
    <property type="entry name" value="TPR"/>
    <property type="match status" value="7"/>
</dbReference>
<feature type="region of interest" description="Disordered" evidence="6">
    <location>
        <begin position="316"/>
        <end position="340"/>
    </location>
</feature>
<dbReference type="AlphaFoldDB" id="C5K856"/>
<reference evidence="7 8" key="1">
    <citation type="submission" date="2008-07" db="EMBL/GenBank/DDBJ databases">
        <authorList>
            <person name="El-Sayed N."/>
            <person name="Caler E."/>
            <person name="Inman J."/>
            <person name="Amedeo P."/>
            <person name="Hass B."/>
            <person name="Wortman J."/>
        </authorList>
    </citation>
    <scope>NUCLEOTIDE SEQUENCE [LARGE SCALE GENOMIC DNA]</scope>
    <source>
        <strain evidence="8">ATCC 50983 / TXsc</strain>
    </source>
</reference>
<evidence type="ECO:0000256" key="2">
    <source>
        <dbReference type="ARBA" id="ARBA00022803"/>
    </source>
</evidence>
<evidence type="ECO:0000256" key="3">
    <source>
        <dbReference type="ARBA" id="ARBA00023778"/>
    </source>
</evidence>